<dbReference type="InterPro" id="IPR029058">
    <property type="entry name" value="AB_hydrolase_fold"/>
</dbReference>
<protein>
    <recommendedName>
        <fullName evidence="6">Dipeptidyl peptidase like 10</fullName>
    </recommendedName>
</protein>
<sequence length="748" mass="84538">DRHIRREGQGCLCCGFVDVSPTQRNWKGIAISLLVIVVVCSLITMSVVVLTPVEVPGSSKSRLTVADLYKPEFSVHDPEARWISDSEVVYRNQDGHVIKFNFALNETEVLLSNSTFVAFKVAKFSLSADLKYALFAYDVKQMYRYSYTASYIVYNIYTREVWELNPPEVQNAVLQHAAWGRQGQQLIYIFENNIYYQADVRSISLRITSSGMEGVIFNGLADWLYEEEILQSHLAHWWSPDGERLAFLTIDDTLVPNMALPQFTGSTYPRGLQYPYPMAGQTNPVVKLSVVNLFGISHTQEVQPPDQDFYVTMVKWISNSHLVVRWLNRPQNVSLLTVCDATLGVCLQRHEDSSETWLSRQTQEPLFSKDRSRFFLTLPLKQGGQGDFHHITMFRLILFQLRSDHDEVRHLTSGNWEVTKIIAYDENNHTVYFLSTEESAQQRHLYSVSTLGLFLRKCLTCGLKEECTFFDADASPDSQNAILCSCHSYFILENNLPLRSALETKRTVQADIRIITNDNFGTTPLPLPAVLLDTSMIVDSGSSPGEQKVTEEFSLDWDWVLAGSEQVIVARLDGRGSGFRGQRILQQVHLRLGTVDTEDQIAALEYLMKLPFVDSTRVGVFGEDYGGFLTLMMLKSTEGLIRCAAAKAPVIDWSLYGERLHPPCLVSVQASKVLPNMKGLQGGSLFLAHGTADANVHFQHTAELIKHLIKIGANYTMQVNTKDIKPRFHLFLLVSMKVSGHQNKLHDE</sequence>
<dbReference type="Proteomes" id="UP000472264">
    <property type="component" value="Chromosome 2"/>
</dbReference>
<reference evidence="4" key="3">
    <citation type="submission" date="2025-09" db="UniProtKB">
        <authorList>
            <consortium name="Ensembl"/>
        </authorList>
    </citation>
    <scope>IDENTIFICATION</scope>
</reference>
<evidence type="ECO:0000256" key="1">
    <source>
        <dbReference type="SAM" id="Phobius"/>
    </source>
</evidence>
<feature type="transmembrane region" description="Helical" evidence="1">
    <location>
        <begin position="29"/>
        <end position="53"/>
    </location>
</feature>
<reference evidence="4" key="1">
    <citation type="submission" date="2021-04" db="EMBL/GenBank/DDBJ databases">
        <authorList>
            <consortium name="Wellcome Sanger Institute Data Sharing"/>
        </authorList>
    </citation>
    <scope>NUCLEOTIDE SEQUENCE [LARGE SCALE GENOMIC DNA]</scope>
</reference>
<evidence type="ECO:0008006" key="6">
    <source>
        <dbReference type="Google" id="ProtNLM"/>
    </source>
</evidence>
<dbReference type="PANTHER" id="PTHR11731:SF21">
    <property type="entry name" value="INACTIVE DIPEPTIDYL PEPTIDASE 10"/>
    <property type="match status" value="1"/>
</dbReference>
<evidence type="ECO:0000313" key="4">
    <source>
        <dbReference type="Ensembl" id="ENSENLP00000011266.1"/>
    </source>
</evidence>
<dbReference type="AlphaFoldDB" id="A0A665TVV7"/>
<dbReference type="Gene3D" id="3.40.50.1820">
    <property type="entry name" value="alpha/beta hydrolase"/>
    <property type="match status" value="1"/>
</dbReference>
<dbReference type="InterPro" id="IPR050278">
    <property type="entry name" value="Serine_Prot_S9B/DPPIV"/>
</dbReference>
<dbReference type="GO" id="GO:0006508">
    <property type="term" value="P:proteolysis"/>
    <property type="evidence" value="ECO:0007669"/>
    <property type="project" value="InterPro"/>
</dbReference>
<keyword evidence="1" id="KW-0472">Membrane</keyword>
<evidence type="ECO:0000259" key="2">
    <source>
        <dbReference type="Pfam" id="PF00326"/>
    </source>
</evidence>
<keyword evidence="1" id="KW-1133">Transmembrane helix</keyword>
<reference evidence="4" key="2">
    <citation type="submission" date="2025-08" db="UniProtKB">
        <authorList>
            <consortium name="Ensembl"/>
        </authorList>
    </citation>
    <scope>IDENTIFICATION</scope>
</reference>
<dbReference type="PANTHER" id="PTHR11731">
    <property type="entry name" value="PROTEASE FAMILY S9B,C DIPEPTIDYL-PEPTIDASE IV-RELATED"/>
    <property type="match status" value="1"/>
</dbReference>
<dbReference type="Ensembl" id="ENSENLT00000011766.1">
    <property type="protein sequence ID" value="ENSENLP00000011266.1"/>
    <property type="gene ID" value="ENSENLG00000005346.1"/>
</dbReference>
<name>A0A665TVV7_ECHNA</name>
<evidence type="ECO:0000313" key="5">
    <source>
        <dbReference type="Proteomes" id="UP000472264"/>
    </source>
</evidence>
<evidence type="ECO:0000259" key="3">
    <source>
        <dbReference type="Pfam" id="PF00930"/>
    </source>
</evidence>
<organism evidence="4 5">
    <name type="scientific">Echeneis naucrates</name>
    <name type="common">Live sharksucker</name>
    <dbReference type="NCBI Taxonomy" id="173247"/>
    <lineage>
        <taxon>Eukaryota</taxon>
        <taxon>Metazoa</taxon>
        <taxon>Chordata</taxon>
        <taxon>Craniata</taxon>
        <taxon>Vertebrata</taxon>
        <taxon>Euteleostomi</taxon>
        <taxon>Actinopterygii</taxon>
        <taxon>Neopterygii</taxon>
        <taxon>Teleostei</taxon>
        <taxon>Neoteleostei</taxon>
        <taxon>Acanthomorphata</taxon>
        <taxon>Carangaria</taxon>
        <taxon>Carangiformes</taxon>
        <taxon>Echeneidae</taxon>
        <taxon>Echeneis</taxon>
    </lineage>
</organism>
<dbReference type="OMA" id="CTFFDAN"/>
<dbReference type="SUPFAM" id="SSF53474">
    <property type="entry name" value="alpha/beta-Hydrolases"/>
    <property type="match status" value="1"/>
</dbReference>
<keyword evidence="1" id="KW-0812">Transmembrane</keyword>
<proteinExistence type="predicted"/>
<dbReference type="GO" id="GO:1901379">
    <property type="term" value="P:regulation of potassium ion transmembrane transport"/>
    <property type="evidence" value="ECO:0007669"/>
    <property type="project" value="TreeGrafter"/>
</dbReference>
<feature type="domain" description="Peptidase S9 prolyl oligopeptidase catalytic" evidence="2">
    <location>
        <begin position="554"/>
        <end position="722"/>
    </location>
</feature>
<dbReference type="Gene3D" id="2.140.10.30">
    <property type="entry name" value="Dipeptidylpeptidase IV, N-terminal domain"/>
    <property type="match status" value="1"/>
</dbReference>
<dbReference type="Pfam" id="PF00930">
    <property type="entry name" value="DPPIV_N"/>
    <property type="match status" value="1"/>
</dbReference>
<keyword evidence="5" id="KW-1185">Reference proteome</keyword>
<dbReference type="SUPFAM" id="SSF82171">
    <property type="entry name" value="DPP6 N-terminal domain-like"/>
    <property type="match status" value="1"/>
</dbReference>
<feature type="domain" description="Dipeptidylpeptidase IV N-terminal" evidence="3">
    <location>
        <begin position="127"/>
        <end position="483"/>
    </location>
</feature>
<dbReference type="InterPro" id="IPR002469">
    <property type="entry name" value="Peptidase_S9B_N"/>
</dbReference>
<dbReference type="GO" id="GO:0015459">
    <property type="term" value="F:potassium channel regulator activity"/>
    <property type="evidence" value="ECO:0007669"/>
    <property type="project" value="TreeGrafter"/>
</dbReference>
<dbReference type="InParanoid" id="A0A665TVV7"/>
<dbReference type="GO" id="GO:0008076">
    <property type="term" value="C:voltage-gated potassium channel complex"/>
    <property type="evidence" value="ECO:0007669"/>
    <property type="project" value="TreeGrafter"/>
</dbReference>
<dbReference type="GO" id="GO:0008236">
    <property type="term" value="F:serine-type peptidase activity"/>
    <property type="evidence" value="ECO:0007669"/>
    <property type="project" value="InterPro"/>
</dbReference>
<accession>A0A665TVV7</accession>
<dbReference type="InterPro" id="IPR001375">
    <property type="entry name" value="Peptidase_S9_cat"/>
</dbReference>
<gene>
    <name evidence="4" type="primary">LOC115051597</name>
</gene>
<dbReference type="Pfam" id="PF00326">
    <property type="entry name" value="Peptidase_S9"/>
    <property type="match status" value="1"/>
</dbReference>